<feature type="non-terminal residue" evidence="2">
    <location>
        <position position="1"/>
    </location>
</feature>
<protein>
    <submittedName>
        <fullName evidence="2">Uncharacterized protein</fullName>
    </submittedName>
</protein>
<dbReference type="EMBL" id="HACG01000010">
    <property type="protein sequence ID" value="CEK46875.1"/>
    <property type="molecule type" value="Transcribed_RNA"/>
</dbReference>
<feature type="region of interest" description="Disordered" evidence="1">
    <location>
        <begin position="1"/>
        <end position="22"/>
    </location>
</feature>
<feature type="region of interest" description="Disordered" evidence="1">
    <location>
        <begin position="72"/>
        <end position="121"/>
    </location>
</feature>
<gene>
    <name evidence="2" type="primary">ORF23</name>
</gene>
<feature type="compositionally biased region" description="Polar residues" evidence="1">
    <location>
        <begin position="1"/>
        <end position="14"/>
    </location>
</feature>
<reference evidence="2" key="1">
    <citation type="submission" date="2014-12" db="EMBL/GenBank/DDBJ databases">
        <title>Insight into the proteome of Arion vulgaris.</title>
        <authorList>
            <person name="Aradska J."/>
            <person name="Bulat T."/>
            <person name="Smidak R."/>
            <person name="Sarate P."/>
            <person name="Gangsoo J."/>
            <person name="Sialana F."/>
            <person name="Bilban M."/>
            <person name="Lubec G."/>
        </authorList>
    </citation>
    <scope>NUCLEOTIDE SEQUENCE</scope>
    <source>
        <tissue evidence="2">Skin</tissue>
    </source>
</reference>
<sequence>HDSVTTCSDINMSNGPVPRSTPRMRINLQQKNDTLKAASDVDNNTFHRSETLPSSMVANKYLCADISSLQTTASPSSQTTASPSSQSVNLGYFVHTKDSEDDEKFNHSSGKLSPSALEFIP</sequence>
<name>A0A0B6XU79_9EUPU</name>
<evidence type="ECO:0000256" key="1">
    <source>
        <dbReference type="SAM" id="MobiDB-lite"/>
    </source>
</evidence>
<accession>A0A0B6XU79</accession>
<dbReference type="AlphaFoldDB" id="A0A0B6XU79"/>
<feature type="compositionally biased region" description="Low complexity" evidence="1">
    <location>
        <begin position="72"/>
        <end position="87"/>
    </location>
</feature>
<feature type="non-terminal residue" evidence="2">
    <location>
        <position position="121"/>
    </location>
</feature>
<organism evidence="2">
    <name type="scientific">Arion vulgaris</name>
    <dbReference type="NCBI Taxonomy" id="1028688"/>
    <lineage>
        <taxon>Eukaryota</taxon>
        <taxon>Metazoa</taxon>
        <taxon>Spiralia</taxon>
        <taxon>Lophotrochozoa</taxon>
        <taxon>Mollusca</taxon>
        <taxon>Gastropoda</taxon>
        <taxon>Heterobranchia</taxon>
        <taxon>Euthyneura</taxon>
        <taxon>Panpulmonata</taxon>
        <taxon>Eupulmonata</taxon>
        <taxon>Stylommatophora</taxon>
        <taxon>Helicina</taxon>
        <taxon>Arionoidea</taxon>
        <taxon>Arionidae</taxon>
        <taxon>Arion</taxon>
    </lineage>
</organism>
<evidence type="ECO:0000313" key="2">
    <source>
        <dbReference type="EMBL" id="CEK46875.1"/>
    </source>
</evidence>
<proteinExistence type="predicted"/>